<dbReference type="InterPro" id="IPR036279">
    <property type="entry name" value="5-3_exonuclease_C_sf"/>
</dbReference>
<dbReference type="GO" id="GO:0005634">
    <property type="term" value="C:nucleus"/>
    <property type="evidence" value="ECO:0007669"/>
    <property type="project" value="UniProtKB-SubCell"/>
</dbReference>
<dbReference type="SMART" id="SM00485">
    <property type="entry name" value="XPGN"/>
    <property type="match status" value="1"/>
</dbReference>
<dbReference type="InterPro" id="IPR006084">
    <property type="entry name" value="XPG/Rad2"/>
</dbReference>
<evidence type="ECO:0000256" key="9">
    <source>
        <dbReference type="ARBA" id="ARBA00022842"/>
    </source>
</evidence>
<dbReference type="InterPro" id="IPR008918">
    <property type="entry name" value="HhH2"/>
</dbReference>
<evidence type="ECO:0000256" key="6">
    <source>
        <dbReference type="ARBA" id="ARBA00022763"/>
    </source>
</evidence>
<evidence type="ECO:0000259" key="15">
    <source>
        <dbReference type="SMART" id="SM00484"/>
    </source>
</evidence>
<keyword evidence="4" id="KW-0540">Nuclease</keyword>
<dbReference type="SMART" id="SM00279">
    <property type="entry name" value="HhH2"/>
    <property type="match status" value="1"/>
</dbReference>
<evidence type="ECO:0000256" key="3">
    <source>
        <dbReference type="ARBA" id="ARBA00010563"/>
    </source>
</evidence>
<dbReference type="GO" id="GO:0003677">
    <property type="term" value="F:DNA binding"/>
    <property type="evidence" value="ECO:0007669"/>
    <property type="project" value="UniProtKB-KW"/>
</dbReference>
<accession>A0AAN9UFC8</accession>
<dbReference type="Pfam" id="PF00867">
    <property type="entry name" value="XPG_I"/>
    <property type="match status" value="1"/>
</dbReference>
<dbReference type="CDD" id="cd09857">
    <property type="entry name" value="PIN_EXO1"/>
    <property type="match status" value="1"/>
</dbReference>
<comment type="subcellular location">
    <subcellularLocation>
        <location evidence="2">Nucleus</location>
    </subcellularLocation>
</comment>
<keyword evidence="7" id="KW-0378">Hydrolase</keyword>
<feature type="region of interest" description="Disordered" evidence="14">
    <location>
        <begin position="514"/>
        <end position="550"/>
    </location>
</feature>
<dbReference type="GO" id="GO:0006281">
    <property type="term" value="P:DNA repair"/>
    <property type="evidence" value="ECO:0007669"/>
    <property type="project" value="UniProtKB-KW"/>
</dbReference>
<dbReference type="PROSITE" id="PS00842">
    <property type="entry name" value="XPG_2"/>
    <property type="match status" value="1"/>
</dbReference>
<name>A0AAN9UFC8_9PEZI</name>
<evidence type="ECO:0000313" key="17">
    <source>
        <dbReference type="EMBL" id="KAK7745921.1"/>
    </source>
</evidence>
<comment type="cofactor">
    <cofactor evidence="1">
        <name>Mg(2+)</name>
        <dbReference type="ChEBI" id="CHEBI:18420"/>
    </cofactor>
</comment>
<gene>
    <name evidence="17" type="primary">EXO1</name>
    <name evidence="17" type="ORF">SLS53_002640</name>
</gene>
<protein>
    <submittedName>
        <fullName evidence="17">Rad2 nuclease</fullName>
    </submittedName>
</protein>
<comment type="similarity">
    <text evidence="3">Belongs to the XPG/RAD2 endonuclease family. EXO1 subfamily.</text>
</comment>
<dbReference type="Pfam" id="PF00752">
    <property type="entry name" value="XPG_N"/>
    <property type="match status" value="1"/>
</dbReference>
<dbReference type="SMART" id="SM00484">
    <property type="entry name" value="XPGI"/>
    <property type="match status" value="1"/>
</dbReference>
<keyword evidence="8" id="KW-0269">Exonuclease</keyword>
<keyword evidence="6" id="KW-0227">DNA damage</keyword>
<evidence type="ECO:0000256" key="10">
    <source>
        <dbReference type="ARBA" id="ARBA00022881"/>
    </source>
</evidence>
<dbReference type="FunFam" id="3.40.50.1010:FF:000002">
    <property type="entry name" value="Exonuclease 1, putative"/>
    <property type="match status" value="1"/>
</dbReference>
<keyword evidence="12" id="KW-0234">DNA repair</keyword>
<evidence type="ECO:0000313" key="18">
    <source>
        <dbReference type="Proteomes" id="UP001320245"/>
    </source>
</evidence>
<evidence type="ECO:0000256" key="1">
    <source>
        <dbReference type="ARBA" id="ARBA00001946"/>
    </source>
</evidence>
<keyword evidence="18" id="KW-1185">Reference proteome</keyword>
<evidence type="ECO:0000256" key="4">
    <source>
        <dbReference type="ARBA" id="ARBA00022722"/>
    </source>
</evidence>
<dbReference type="InterPro" id="IPR037315">
    <property type="entry name" value="EXO1_H3TH"/>
</dbReference>
<dbReference type="CDD" id="cd09908">
    <property type="entry name" value="H3TH_EXO1"/>
    <property type="match status" value="1"/>
</dbReference>
<dbReference type="SUPFAM" id="SSF88723">
    <property type="entry name" value="PIN domain-like"/>
    <property type="match status" value="1"/>
</dbReference>
<dbReference type="Gene3D" id="1.10.150.20">
    <property type="entry name" value="5' to 3' exonuclease, C-terminal subdomain"/>
    <property type="match status" value="1"/>
</dbReference>
<dbReference type="GO" id="GO:0035312">
    <property type="term" value="F:5'-3' DNA exonuclease activity"/>
    <property type="evidence" value="ECO:0007669"/>
    <property type="project" value="InterPro"/>
</dbReference>
<feature type="region of interest" description="Disordered" evidence="14">
    <location>
        <begin position="564"/>
        <end position="642"/>
    </location>
</feature>
<keyword evidence="9" id="KW-0460">Magnesium</keyword>
<keyword evidence="5" id="KW-0479">Metal-binding</keyword>
<dbReference type="PRINTS" id="PR00853">
    <property type="entry name" value="XPGRADSUPER"/>
</dbReference>
<dbReference type="InterPro" id="IPR006086">
    <property type="entry name" value="XPG-I_dom"/>
</dbReference>
<evidence type="ECO:0000256" key="5">
    <source>
        <dbReference type="ARBA" id="ARBA00022723"/>
    </source>
</evidence>
<feature type="domain" description="XPG-I" evidence="15">
    <location>
        <begin position="138"/>
        <end position="208"/>
    </location>
</feature>
<evidence type="ECO:0000256" key="8">
    <source>
        <dbReference type="ARBA" id="ARBA00022839"/>
    </source>
</evidence>
<organism evidence="17 18">
    <name type="scientific">Cytospora paraplurivora</name>
    <dbReference type="NCBI Taxonomy" id="2898453"/>
    <lineage>
        <taxon>Eukaryota</taxon>
        <taxon>Fungi</taxon>
        <taxon>Dikarya</taxon>
        <taxon>Ascomycota</taxon>
        <taxon>Pezizomycotina</taxon>
        <taxon>Sordariomycetes</taxon>
        <taxon>Sordariomycetidae</taxon>
        <taxon>Diaporthales</taxon>
        <taxon>Cytosporaceae</taxon>
        <taxon>Cytospora</taxon>
    </lineage>
</organism>
<feature type="region of interest" description="Disordered" evidence="14">
    <location>
        <begin position="344"/>
        <end position="368"/>
    </location>
</feature>
<evidence type="ECO:0000256" key="2">
    <source>
        <dbReference type="ARBA" id="ARBA00004123"/>
    </source>
</evidence>
<dbReference type="InterPro" id="IPR044752">
    <property type="entry name" value="PIN-like_EXO1"/>
</dbReference>
<evidence type="ECO:0000256" key="12">
    <source>
        <dbReference type="ARBA" id="ARBA00023204"/>
    </source>
</evidence>
<feature type="region of interest" description="Disordered" evidence="14">
    <location>
        <begin position="669"/>
        <end position="696"/>
    </location>
</feature>
<dbReference type="PANTHER" id="PTHR11081">
    <property type="entry name" value="FLAP ENDONUCLEASE FAMILY MEMBER"/>
    <property type="match status" value="1"/>
</dbReference>
<evidence type="ECO:0000259" key="16">
    <source>
        <dbReference type="SMART" id="SM00485"/>
    </source>
</evidence>
<dbReference type="AlphaFoldDB" id="A0AAN9UFC8"/>
<evidence type="ECO:0000256" key="7">
    <source>
        <dbReference type="ARBA" id="ARBA00022801"/>
    </source>
</evidence>
<evidence type="ECO:0000256" key="14">
    <source>
        <dbReference type="SAM" id="MobiDB-lite"/>
    </source>
</evidence>
<dbReference type="Proteomes" id="UP001320245">
    <property type="component" value="Unassembled WGS sequence"/>
</dbReference>
<dbReference type="EMBL" id="JAJSPL020000007">
    <property type="protein sequence ID" value="KAK7745921.1"/>
    <property type="molecule type" value="Genomic_DNA"/>
</dbReference>
<reference evidence="17 18" key="1">
    <citation type="journal article" date="2023" name="PLoS ONE">
        <title>Cytospora paraplurivora sp. nov. isolated from orchards with fruit tree decline syndrome in Ontario, Canada.</title>
        <authorList>
            <person name="Ilyukhin E."/>
            <person name="Nguyen H.D.T."/>
            <person name="Castle A.J."/>
            <person name="Ellouze W."/>
        </authorList>
    </citation>
    <scope>NUCLEOTIDE SEQUENCE [LARGE SCALE GENOMIC DNA]</scope>
    <source>
        <strain evidence="17 18">FDS-564</strain>
    </source>
</reference>
<dbReference type="Gene3D" id="3.40.50.1010">
    <property type="entry name" value="5'-nuclease"/>
    <property type="match status" value="1"/>
</dbReference>
<sequence length="709" mass="78652">MGIQGLLPLLKSIQKQTEIKKYAGETLGVDAYGWLHRGSVGCAIELAQGKPTRKFVDFAMHRVRMLKHFGVTPYLVFDGDFLPSKARTEASRAKRREDSRKAGLELLKAGKPSQAHLELQKAIDVTPEMARQLIEELKKSGVPYVVAPYEADSQLVYLERHGFISGIISEDSDLLVFGAKKLLTKMDQHGQCIEINRKDFCAVREISLTGWTDDHFRQMAIFSGCDYLEGIGNIGLKTAYRMMRKYKTPERVIRMLQFDGKHRISENYLAQYKQAELTFIYQRVFCPEKKDIVLLTEPAASSTLDLEEMPYIGARVDRDLANSIAIGDVNPITKEPIIVAALPSKRKPSNPTPSAIPAVAPAQGRAPPGKPIESYLKGHQRIPMGEMDRNCFSVDPERVAALTQNGLTPRRRISDVEGRPLKKARLCEDDAGPASEVLLPEKSKFFPSGKSATPSQKVDTILMSDDSIEEALASLPDMKGDWNSSRTSGSHQNLQVFQDEGTNGQSAVSEADIKNAETIPDSPIKPQETSIGVDMEPKREPDDTDEHEVEQDLHDLLKDFTYTPVASKPTSNKTRMAYGLPTPSSTQGSESKVPRKSPVDTPLKTPLQRIGSQALQRGKANRSPSFTPRPECGAVKKRRSLRDSLDSFPINPAFVPLPKVDLAEVEALNKPGGSEDQIIPDSDEENDLPVTEESNRSVSRLDLSRFMYN</sequence>
<dbReference type="InterPro" id="IPR006085">
    <property type="entry name" value="XPG_DNA_repair_N"/>
</dbReference>
<evidence type="ECO:0000256" key="11">
    <source>
        <dbReference type="ARBA" id="ARBA00023125"/>
    </source>
</evidence>
<keyword evidence="10" id="KW-0267">Excision nuclease</keyword>
<keyword evidence="11" id="KW-0238">DNA-binding</keyword>
<dbReference type="FunFam" id="1.10.150.20:FF:000011">
    <property type="entry name" value="exonuclease 1"/>
    <property type="match status" value="1"/>
</dbReference>
<keyword evidence="13" id="KW-0539">Nucleus</keyword>
<dbReference type="InterPro" id="IPR029060">
    <property type="entry name" value="PIN-like_dom_sf"/>
</dbReference>
<feature type="domain" description="XPG N-terminal" evidence="16">
    <location>
        <begin position="1"/>
        <end position="99"/>
    </location>
</feature>
<dbReference type="PANTHER" id="PTHR11081:SF65">
    <property type="entry name" value="DNA DAMAGE-INDUCIBLE PROTEIN DIN7-RELATED"/>
    <property type="match status" value="1"/>
</dbReference>
<evidence type="ECO:0000256" key="13">
    <source>
        <dbReference type="ARBA" id="ARBA00023242"/>
    </source>
</evidence>
<dbReference type="GO" id="GO:0017108">
    <property type="term" value="F:5'-flap endonuclease activity"/>
    <property type="evidence" value="ECO:0007669"/>
    <property type="project" value="TreeGrafter"/>
</dbReference>
<dbReference type="GO" id="GO:0046872">
    <property type="term" value="F:metal ion binding"/>
    <property type="evidence" value="ECO:0007669"/>
    <property type="project" value="UniProtKB-KW"/>
</dbReference>
<proteinExistence type="inferred from homology"/>
<comment type="caution">
    <text evidence="17">The sequence shown here is derived from an EMBL/GenBank/DDBJ whole genome shotgun (WGS) entry which is preliminary data.</text>
</comment>
<dbReference type="SUPFAM" id="SSF47807">
    <property type="entry name" value="5' to 3' exonuclease, C-terminal subdomain"/>
    <property type="match status" value="1"/>
</dbReference>
<dbReference type="PROSITE" id="PS00841">
    <property type="entry name" value="XPG_1"/>
    <property type="match status" value="1"/>
</dbReference>
<dbReference type="InterPro" id="IPR019974">
    <property type="entry name" value="XPG_CS"/>
</dbReference>